<dbReference type="Gene3D" id="2.60.120.1130">
    <property type="match status" value="1"/>
</dbReference>
<name>A0A3D8YCP9_9BACT</name>
<dbReference type="RefSeq" id="WP_115830282.1">
    <property type="nucleotide sequence ID" value="NZ_QNUL01000005.1"/>
</dbReference>
<dbReference type="Gene3D" id="3.10.620.30">
    <property type="match status" value="1"/>
</dbReference>
<evidence type="ECO:0000259" key="1">
    <source>
        <dbReference type="Pfam" id="PF01841"/>
    </source>
</evidence>
<evidence type="ECO:0000259" key="2">
    <source>
        <dbReference type="Pfam" id="PF12969"/>
    </source>
</evidence>
<accession>A0A3D8YCP9</accession>
<dbReference type="Gene3D" id="2.60.40.3140">
    <property type="match status" value="1"/>
</dbReference>
<dbReference type="AlphaFoldDB" id="A0A3D8YCP9"/>
<evidence type="ECO:0000313" key="4">
    <source>
        <dbReference type="Proteomes" id="UP000256373"/>
    </source>
</evidence>
<sequence>MNFCSPGFTTRCSVWVIAFFFTTICVSGAYAQEKDFKPKLGYIDRASLEATAAKEDSSAEAVYLYDSGNLRFSYDERKGLVMLMDYWFRIKILKESALDRASVALTYYDGPDLSKKESVYGIKAYTHNLEDNRIVTTELEKRAVKDEKTSSDYRTQKFNLPNVKKGAVIEYFYTRETPLALKNEPDMWKFQGDLPSQWSEYRIVIPYFLEYKMTLGGYLPLFINKQEVVDVNVGYEAYKGRGISYRFVVKDAPAFTDEPFITTSADYLSRIRFELASVSIPGQAQRRFSQTWDQVDRTLDQVAWFGGELRKTSYLREVRDRINSTAKEPEEKLKLAYAHLQKHMKWDGYSGVGSRDGAKKAYEYKKGSASDINLALVSLLRELDLDANPVVLSTRSHGRIIEEIPMLESFNYVIAHVKVGENEYLLDATSSYTRPGMLPEHVLNGKGRLIPKKGTGRFIPLTSKDSKSKLDIVDAEINPEDGVITGRVNTSLGGYEALFWRGKYNSETDDVYQSDLKKSLEQWQISNLAIKNRDEELKAAVNIKYDFEAEDDNLHPGGFYFNPVIVGRWGANPLRAQERIYPLDLATGISNTYIANFKLPDGYVLEEIPKAEVILLPEKAGRFTYQIRQEDNIIQVNSSVSVTKTSFTAEEYHDVKEFFERIVQQHAKPLRVIKK</sequence>
<comment type="caution">
    <text evidence="3">The sequence shown here is derived from an EMBL/GenBank/DDBJ whole genome shotgun (WGS) entry which is preliminary data.</text>
</comment>
<reference evidence="3 4" key="1">
    <citation type="submission" date="2018-07" db="EMBL/GenBank/DDBJ databases">
        <title>Dyadobacter roseus sp. nov., isolated from rose rhizosphere soil.</title>
        <authorList>
            <person name="Chen L."/>
        </authorList>
    </citation>
    <scope>NUCLEOTIDE SEQUENCE [LARGE SCALE GENOMIC DNA]</scope>
    <source>
        <strain evidence="3 4">RS19</strain>
    </source>
</reference>
<feature type="domain" description="Transglutaminase-like" evidence="1">
    <location>
        <begin position="318"/>
        <end position="399"/>
    </location>
</feature>
<protein>
    <recommendedName>
        <fullName evidence="5">DUF3857 domain-containing protein</fullName>
    </recommendedName>
</protein>
<feature type="domain" description="DUF3857" evidence="2">
    <location>
        <begin position="88"/>
        <end position="212"/>
    </location>
</feature>
<evidence type="ECO:0000313" key="3">
    <source>
        <dbReference type="EMBL" id="REA62297.1"/>
    </source>
</evidence>
<dbReference type="Proteomes" id="UP000256373">
    <property type="component" value="Unassembled WGS sequence"/>
</dbReference>
<keyword evidence="4" id="KW-1185">Reference proteome</keyword>
<dbReference type="InterPro" id="IPR024618">
    <property type="entry name" value="DUF3857"/>
</dbReference>
<dbReference type="Pfam" id="PF01841">
    <property type="entry name" value="Transglut_core"/>
    <property type="match status" value="1"/>
</dbReference>
<dbReference type="Pfam" id="PF12969">
    <property type="entry name" value="DUF3857"/>
    <property type="match status" value="1"/>
</dbReference>
<dbReference type="InterPro" id="IPR002931">
    <property type="entry name" value="Transglutaminase-like"/>
</dbReference>
<proteinExistence type="predicted"/>
<evidence type="ECO:0008006" key="5">
    <source>
        <dbReference type="Google" id="ProtNLM"/>
    </source>
</evidence>
<dbReference type="OrthoDB" id="98874at2"/>
<dbReference type="EMBL" id="QNUL01000005">
    <property type="protein sequence ID" value="REA62297.1"/>
    <property type="molecule type" value="Genomic_DNA"/>
</dbReference>
<gene>
    <name evidence="3" type="ORF">DSL64_08485</name>
</gene>
<organism evidence="3 4">
    <name type="scientific">Dyadobacter luteus</name>
    <dbReference type="NCBI Taxonomy" id="2259619"/>
    <lineage>
        <taxon>Bacteria</taxon>
        <taxon>Pseudomonadati</taxon>
        <taxon>Bacteroidota</taxon>
        <taxon>Cytophagia</taxon>
        <taxon>Cytophagales</taxon>
        <taxon>Spirosomataceae</taxon>
        <taxon>Dyadobacter</taxon>
    </lineage>
</organism>